<comment type="caution">
    <text evidence="2">The sequence shown here is derived from an EMBL/GenBank/DDBJ whole genome shotgun (WGS) entry which is preliminary data.</text>
</comment>
<dbReference type="PROSITE" id="PS51186">
    <property type="entry name" value="GNAT"/>
    <property type="match status" value="1"/>
</dbReference>
<dbReference type="GO" id="GO:0016747">
    <property type="term" value="F:acyltransferase activity, transferring groups other than amino-acyl groups"/>
    <property type="evidence" value="ECO:0007669"/>
    <property type="project" value="InterPro"/>
</dbReference>
<dbReference type="Pfam" id="PF13302">
    <property type="entry name" value="Acetyltransf_3"/>
    <property type="match status" value="1"/>
</dbReference>
<dbReference type="PANTHER" id="PTHR43792">
    <property type="entry name" value="GNAT FAMILY, PUTATIVE (AFU_ORTHOLOGUE AFUA_3G00765)-RELATED-RELATED"/>
    <property type="match status" value="1"/>
</dbReference>
<organism evidence="2 3">
    <name type="scientific">Lactiplantibacillus fabifermentans DSM 21115</name>
    <dbReference type="NCBI Taxonomy" id="1413187"/>
    <lineage>
        <taxon>Bacteria</taxon>
        <taxon>Bacillati</taxon>
        <taxon>Bacillota</taxon>
        <taxon>Bacilli</taxon>
        <taxon>Lactobacillales</taxon>
        <taxon>Lactobacillaceae</taxon>
        <taxon>Lactiplantibacillus</taxon>
    </lineage>
</organism>
<evidence type="ECO:0000259" key="1">
    <source>
        <dbReference type="PROSITE" id="PS51186"/>
    </source>
</evidence>
<dbReference type="InterPro" id="IPR051531">
    <property type="entry name" value="N-acetyltransferase"/>
</dbReference>
<sequence>MSDLATIETKRLILRPMQATDHDALQAMIFDPEVVAYLRYRRLSTPAAFNEAFENHFLADTTTVFGIETKADHQLIGFYEFHPEATTGILTYAITPAAWGHGYVAEAGRALMAYGFNDLRLDVLEAHYASANPNSGRVMAKMGMHDDGEMETFKLDSGEKIHVMRYVLTKNDWLTEISA</sequence>
<keyword evidence="2" id="KW-0808">Transferase</keyword>
<name>A0A0R2NL49_9LACO</name>
<protein>
    <submittedName>
        <fullName evidence="2">Acetyltransferase</fullName>
    </submittedName>
</protein>
<dbReference type="InterPro" id="IPR016181">
    <property type="entry name" value="Acyl_CoA_acyltransferase"/>
</dbReference>
<dbReference type="EMBL" id="AYGX02000128">
    <property type="protein sequence ID" value="KRO26494.1"/>
    <property type="molecule type" value="Genomic_DNA"/>
</dbReference>
<dbReference type="SUPFAM" id="SSF55729">
    <property type="entry name" value="Acyl-CoA N-acyltransferases (Nat)"/>
    <property type="match status" value="1"/>
</dbReference>
<feature type="domain" description="N-acetyltransferase" evidence="1">
    <location>
        <begin position="12"/>
        <end position="173"/>
    </location>
</feature>
<proteinExistence type="predicted"/>
<dbReference type="Proteomes" id="UP000050920">
    <property type="component" value="Unassembled WGS sequence"/>
</dbReference>
<accession>A0A0R2NL49</accession>
<reference evidence="2 3" key="1">
    <citation type="journal article" date="2015" name="Genome Announc.">
        <title>Expanding the biotechnology potential of lactobacilli through comparative genomics of 213 strains and associated genera.</title>
        <authorList>
            <person name="Sun Z."/>
            <person name="Harris H.M."/>
            <person name="McCann A."/>
            <person name="Guo C."/>
            <person name="Argimon S."/>
            <person name="Zhang W."/>
            <person name="Yang X."/>
            <person name="Jeffery I.B."/>
            <person name="Cooney J.C."/>
            <person name="Kagawa T.F."/>
            <person name="Liu W."/>
            <person name="Song Y."/>
            <person name="Salvetti E."/>
            <person name="Wrobel A."/>
            <person name="Rasinkangas P."/>
            <person name="Parkhill J."/>
            <person name="Rea M.C."/>
            <person name="O'Sullivan O."/>
            <person name="Ritari J."/>
            <person name="Douillard F.P."/>
            <person name="Paul Ross R."/>
            <person name="Yang R."/>
            <person name="Briner A.E."/>
            <person name="Felis G.E."/>
            <person name="de Vos W.M."/>
            <person name="Barrangou R."/>
            <person name="Klaenhammer T.R."/>
            <person name="Caufield P.W."/>
            <person name="Cui Y."/>
            <person name="Zhang H."/>
            <person name="O'Toole P.W."/>
        </authorList>
    </citation>
    <scope>NUCLEOTIDE SEQUENCE [LARGE SCALE GENOMIC DNA]</scope>
    <source>
        <strain evidence="2 3">DSM 21115</strain>
    </source>
</reference>
<dbReference type="InterPro" id="IPR000182">
    <property type="entry name" value="GNAT_dom"/>
</dbReference>
<dbReference type="AlphaFoldDB" id="A0A0R2NL49"/>
<evidence type="ECO:0000313" key="3">
    <source>
        <dbReference type="Proteomes" id="UP000050920"/>
    </source>
</evidence>
<gene>
    <name evidence="2" type="ORF">DY78_GL000875</name>
</gene>
<dbReference type="Gene3D" id="3.40.630.30">
    <property type="match status" value="1"/>
</dbReference>
<keyword evidence="3" id="KW-1185">Reference proteome</keyword>
<evidence type="ECO:0000313" key="2">
    <source>
        <dbReference type="EMBL" id="KRO26494.1"/>
    </source>
</evidence>